<accession>A0A285S6E8</accession>
<evidence type="ECO:0000313" key="2">
    <source>
        <dbReference type="Proteomes" id="UP000219636"/>
    </source>
</evidence>
<dbReference type="Proteomes" id="UP000219636">
    <property type="component" value="Unassembled WGS sequence"/>
</dbReference>
<gene>
    <name evidence="1" type="ORF">SAMN05880501_103115</name>
</gene>
<dbReference type="EMBL" id="OBMQ01000003">
    <property type="protein sequence ID" value="SOC02834.1"/>
    <property type="molecule type" value="Genomic_DNA"/>
</dbReference>
<evidence type="ECO:0000313" key="1">
    <source>
        <dbReference type="EMBL" id="SOC02834.1"/>
    </source>
</evidence>
<keyword evidence="2" id="KW-1185">Reference proteome</keyword>
<proteinExistence type="predicted"/>
<name>A0A285S6E8_9BACL</name>
<organism evidence="1 2">
    <name type="scientific">Ureibacillus xyleni</name>
    <dbReference type="NCBI Taxonomy" id="614648"/>
    <lineage>
        <taxon>Bacteria</taxon>
        <taxon>Bacillati</taxon>
        <taxon>Bacillota</taxon>
        <taxon>Bacilli</taxon>
        <taxon>Bacillales</taxon>
        <taxon>Caryophanaceae</taxon>
        <taxon>Ureibacillus</taxon>
    </lineage>
</organism>
<reference evidence="2" key="1">
    <citation type="submission" date="2017-08" db="EMBL/GenBank/DDBJ databases">
        <authorList>
            <person name="Varghese N."/>
            <person name="Submissions S."/>
        </authorList>
    </citation>
    <scope>NUCLEOTIDE SEQUENCE [LARGE SCALE GENOMIC DNA]</scope>
    <source>
        <strain evidence="2">JC22</strain>
    </source>
</reference>
<protein>
    <submittedName>
        <fullName evidence="1">Uncharacterized protein</fullName>
    </submittedName>
</protein>
<sequence>MNTQVLITNLNNWGSKLAEKEFQHFSQLEQKEIKKDYALAVEQARDYNDSTELVRVVKEFTNLVGNMEGFFFETVQ</sequence>
<dbReference type="RefSeq" id="WP_097072802.1">
    <property type="nucleotide sequence ID" value="NZ_OBMQ01000003.1"/>
</dbReference>
<dbReference type="AlphaFoldDB" id="A0A285S6E8"/>